<gene>
    <name evidence="3" type="ORF">Lac1_17460</name>
</gene>
<dbReference type="SMART" id="SM00257">
    <property type="entry name" value="LysM"/>
    <property type="match status" value="1"/>
</dbReference>
<dbReference type="SUPFAM" id="SSF54106">
    <property type="entry name" value="LysM domain"/>
    <property type="match status" value="1"/>
</dbReference>
<dbReference type="Proteomes" id="UP001305815">
    <property type="component" value="Chromosome"/>
</dbReference>
<dbReference type="PROSITE" id="PS51782">
    <property type="entry name" value="LYSM"/>
    <property type="match status" value="1"/>
</dbReference>
<organism evidence="3 4">
    <name type="scientific">Claveliimonas bilis</name>
    <dbReference type="NCBI Taxonomy" id="3028070"/>
    <lineage>
        <taxon>Bacteria</taxon>
        <taxon>Bacillati</taxon>
        <taxon>Bacillota</taxon>
        <taxon>Clostridia</taxon>
        <taxon>Lachnospirales</taxon>
        <taxon>Lachnospiraceae</taxon>
        <taxon>Claveliimonas</taxon>
    </lineage>
</organism>
<reference evidence="4" key="1">
    <citation type="journal article" date="2023" name="Int. J. Syst. Evol. Microbiol.">
        <title>Claveliimonas bilis gen. nov., sp. nov., deoxycholic acid-producing bacteria isolated from human faeces, and reclassification of Sellimonas monacensis Zenner et al. 2021 as Claveliimonas monacensis comb. nov.</title>
        <authorList>
            <person name="Hisatomi A."/>
            <person name="Kastawa N.W.E.P.G."/>
            <person name="Song I."/>
            <person name="Ohkuma M."/>
            <person name="Fukiya S."/>
            <person name="Sakamoto M."/>
        </authorList>
    </citation>
    <scope>NUCLEOTIDE SEQUENCE [LARGE SCALE GENOMIC DNA]</scope>
    <source>
        <strain evidence="4">12BBH14</strain>
    </source>
</reference>
<proteinExistence type="predicted"/>
<dbReference type="CDD" id="cd00118">
    <property type="entry name" value="LysM"/>
    <property type="match status" value="1"/>
</dbReference>
<keyword evidence="1" id="KW-0472">Membrane</keyword>
<name>A0ABM8I3Q7_9FIRM</name>
<evidence type="ECO:0000259" key="2">
    <source>
        <dbReference type="PROSITE" id="PS51782"/>
    </source>
</evidence>
<evidence type="ECO:0000313" key="3">
    <source>
        <dbReference type="EMBL" id="BDZ77563.1"/>
    </source>
</evidence>
<dbReference type="Pfam" id="PF01476">
    <property type="entry name" value="LysM"/>
    <property type="match status" value="1"/>
</dbReference>
<keyword evidence="1" id="KW-0812">Transmembrane</keyword>
<evidence type="ECO:0000313" key="4">
    <source>
        <dbReference type="Proteomes" id="UP001305815"/>
    </source>
</evidence>
<dbReference type="EMBL" id="AP027742">
    <property type="protein sequence ID" value="BDZ77563.1"/>
    <property type="molecule type" value="Genomic_DNA"/>
</dbReference>
<feature type="domain" description="LysM" evidence="2">
    <location>
        <begin position="63"/>
        <end position="114"/>
    </location>
</feature>
<keyword evidence="1" id="KW-1133">Transmembrane helix</keyword>
<accession>A0ABM8I3Q7</accession>
<keyword evidence="4" id="KW-1185">Reference proteome</keyword>
<evidence type="ECO:0000256" key="1">
    <source>
        <dbReference type="SAM" id="Phobius"/>
    </source>
</evidence>
<protein>
    <recommendedName>
        <fullName evidence="2">LysM domain-containing protein</fullName>
    </recommendedName>
</protein>
<feature type="transmembrane region" description="Helical" evidence="1">
    <location>
        <begin position="21"/>
        <end position="44"/>
    </location>
</feature>
<dbReference type="Gene3D" id="3.10.350.10">
    <property type="entry name" value="LysM domain"/>
    <property type="match status" value="1"/>
</dbReference>
<dbReference type="InterPro" id="IPR018392">
    <property type="entry name" value="LysM"/>
</dbReference>
<sequence>MGAHRLHAASKRRREVFREKFTLITIAAFIALCFSVMIGARLVWAQDETASVQTETSSEAYYGSIEIDSGDTLWDIAETYAKGTNMSVSEYVDQLKSMNQLTDETIYAGQHLTVAYYK</sequence>
<dbReference type="InterPro" id="IPR036779">
    <property type="entry name" value="LysM_dom_sf"/>
</dbReference>